<name>A0ABY5BIF6_BURGL</name>
<proteinExistence type="predicted"/>
<sequence>MSNHVARSSLFAPIAKGRRKFHTDTALVTRRDAVMSYTGEQLDEADADLVLQLIYEGHRFPLGLAVTLNRAALLRGLGRETGKSQYAWLHRRMKALTVATLFIEARKPDGLTKYRVGDTDAFHIVQSFRYCHAAESYTFTLDPRWAELFSNREFALIDWDKRLRMGRGQDMAKAMQRLLATSSNQRQSYALDWLKEKMQYMSPIRKFRQALAAAMRELERLEIIAAWRMETSVKRKEQITIWLPEHRHSVPSSSA</sequence>
<organism evidence="1 2">
    <name type="scientific">Burkholderia glumae</name>
    <name type="common">Pseudomonas glumae</name>
    <dbReference type="NCBI Taxonomy" id="337"/>
    <lineage>
        <taxon>Bacteria</taxon>
        <taxon>Pseudomonadati</taxon>
        <taxon>Pseudomonadota</taxon>
        <taxon>Betaproteobacteria</taxon>
        <taxon>Burkholderiales</taxon>
        <taxon>Burkholderiaceae</taxon>
        <taxon>Burkholderia</taxon>
    </lineage>
</organism>
<reference evidence="1" key="1">
    <citation type="submission" date="2022-06" db="EMBL/GenBank/DDBJ databases">
        <title>Draft genome sequence of Burkholderia glumae strain GR20004 isolated from rice panicle showing bacterial panicle blight.</title>
        <authorList>
            <person name="Choi S.Y."/>
            <person name="Lee Y.H."/>
        </authorList>
    </citation>
    <scope>NUCLEOTIDE SEQUENCE</scope>
    <source>
        <strain evidence="1">GR20004</strain>
    </source>
</reference>
<accession>A0ABY5BIF6</accession>
<dbReference type="RefSeq" id="WP_252836853.1">
    <property type="nucleotide sequence ID" value="NZ_CP099587.1"/>
</dbReference>
<dbReference type="EMBL" id="CP099587">
    <property type="protein sequence ID" value="USS46256.1"/>
    <property type="molecule type" value="Genomic_DNA"/>
</dbReference>
<keyword evidence="2" id="KW-1185">Reference proteome</keyword>
<evidence type="ECO:0000313" key="1">
    <source>
        <dbReference type="EMBL" id="USS46256.1"/>
    </source>
</evidence>
<gene>
    <name evidence="1" type="ORF">NFI99_15095</name>
</gene>
<evidence type="ECO:0000313" key="2">
    <source>
        <dbReference type="Proteomes" id="UP001056386"/>
    </source>
</evidence>
<dbReference type="Proteomes" id="UP001056386">
    <property type="component" value="Chromosome 1"/>
</dbReference>
<protein>
    <submittedName>
        <fullName evidence="1">Plasmid-related transcriptional repressor protein</fullName>
    </submittedName>
</protein>